<proteinExistence type="predicted"/>
<dbReference type="Proteomes" id="UP000604825">
    <property type="component" value="Unassembled WGS sequence"/>
</dbReference>
<evidence type="ECO:0008006" key="4">
    <source>
        <dbReference type="Google" id="ProtNLM"/>
    </source>
</evidence>
<comment type="caution">
    <text evidence="2">The sequence shown here is derived from an EMBL/GenBank/DDBJ whole genome shotgun (WGS) entry which is preliminary data.</text>
</comment>
<dbReference type="AlphaFoldDB" id="A0A811S487"/>
<sequence>MATIADEYYVPIHDACVVRARRRRPCKRALKLICCAIAVALAVFRVLAKIDDNSVAKFSVDIASVEGLNGTTVVGARTVSPGFSLTARVENPRALTDWCSTGGQAVVSYAGVSLAWGPVPAFCVPKKGAAELTVAASGTGVGLSDDLRTRFGAEWNMGMALVEVEMKLFYDGNGCSWIGTSAYQGVSVVWRQLTLPGQGAPHAF</sequence>
<evidence type="ECO:0000313" key="2">
    <source>
        <dbReference type="EMBL" id="CAD6335864.1"/>
    </source>
</evidence>
<dbReference type="PANTHER" id="PTHR33994:SF34">
    <property type="entry name" value="LATE EMBRYOGENESIS ABUNDANT PROTEIN LEA-2 SUBGROUP DOMAIN-CONTAINING PROTEIN"/>
    <property type="match status" value="1"/>
</dbReference>
<keyword evidence="3" id="KW-1185">Reference proteome</keyword>
<name>A0A811S487_9POAL</name>
<reference evidence="2" key="1">
    <citation type="submission" date="2020-10" db="EMBL/GenBank/DDBJ databases">
        <authorList>
            <person name="Han B."/>
            <person name="Lu T."/>
            <person name="Zhao Q."/>
            <person name="Huang X."/>
            <person name="Zhao Y."/>
        </authorList>
    </citation>
    <scope>NUCLEOTIDE SEQUENCE</scope>
</reference>
<protein>
    <recommendedName>
        <fullName evidence="4">Late embryogenesis abundant protein LEA-2 subgroup domain-containing protein</fullName>
    </recommendedName>
</protein>
<keyword evidence="1" id="KW-0472">Membrane</keyword>
<evidence type="ECO:0000313" key="3">
    <source>
        <dbReference type="Proteomes" id="UP000604825"/>
    </source>
</evidence>
<keyword evidence="1" id="KW-0812">Transmembrane</keyword>
<dbReference type="OrthoDB" id="670172at2759"/>
<organism evidence="2 3">
    <name type="scientific">Miscanthus lutarioriparius</name>
    <dbReference type="NCBI Taxonomy" id="422564"/>
    <lineage>
        <taxon>Eukaryota</taxon>
        <taxon>Viridiplantae</taxon>
        <taxon>Streptophyta</taxon>
        <taxon>Embryophyta</taxon>
        <taxon>Tracheophyta</taxon>
        <taxon>Spermatophyta</taxon>
        <taxon>Magnoliopsida</taxon>
        <taxon>Liliopsida</taxon>
        <taxon>Poales</taxon>
        <taxon>Poaceae</taxon>
        <taxon>PACMAD clade</taxon>
        <taxon>Panicoideae</taxon>
        <taxon>Andropogonodae</taxon>
        <taxon>Andropogoneae</taxon>
        <taxon>Saccharinae</taxon>
        <taxon>Miscanthus</taxon>
    </lineage>
</organism>
<gene>
    <name evidence="2" type="ORF">NCGR_LOCUS59962</name>
</gene>
<feature type="transmembrane region" description="Helical" evidence="1">
    <location>
        <begin position="29"/>
        <end position="48"/>
    </location>
</feature>
<keyword evidence="1" id="KW-1133">Transmembrane helix</keyword>
<accession>A0A811S487</accession>
<dbReference type="PANTHER" id="PTHR33994">
    <property type="entry name" value="OS04G0515000 PROTEIN"/>
    <property type="match status" value="1"/>
</dbReference>
<evidence type="ECO:0000256" key="1">
    <source>
        <dbReference type="SAM" id="Phobius"/>
    </source>
</evidence>
<dbReference type="EMBL" id="CAJGYO010000018">
    <property type="protein sequence ID" value="CAD6335864.1"/>
    <property type="molecule type" value="Genomic_DNA"/>
</dbReference>